<sequence length="273" mass="30686">MRFSFNPFAGITESEAYPASRIQRRTFWEKLKDTFSVIAGQRAISFTISAVWFNDRRNKIERPGILDYLTFQITRIANKLAWWSVENFKKEPIALLTLIPSAIAFLVFNTVHYSLATLLTLIASPIVLAVHVYSEFSGARELQDKAGQLQGEVEAEYATRNVQGNSLSAFMKGTGHTYSDVIFDLKKASGGKDYTHDLLVMEDSHKFECCIDGHCRHQKGHIQFQAHLNLAKISEQDKESVRALIKLNAGSLRDNLIEDGGLEEIESLVATSI</sequence>
<dbReference type="Proteomes" id="UP001222087">
    <property type="component" value="Chromosome"/>
</dbReference>
<proteinExistence type="predicted"/>
<evidence type="ECO:0008006" key="3">
    <source>
        <dbReference type="Google" id="ProtNLM"/>
    </source>
</evidence>
<evidence type="ECO:0000313" key="1">
    <source>
        <dbReference type="EMBL" id="WED44313.1"/>
    </source>
</evidence>
<gene>
    <name evidence="1" type="ORF">PXX05_05870</name>
</gene>
<name>A0ABY8AUF9_9GAMM</name>
<reference evidence="1 2" key="1">
    <citation type="submission" date="2023-02" db="EMBL/GenBank/DDBJ databases">
        <title>Genome Sequence of L. cardiaca H63T.</title>
        <authorList>
            <person name="Lopez A.E."/>
            <person name="Cianciotto N.P."/>
        </authorList>
    </citation>
    <scope>NUCLEOTIDE SEQUENCE [LARGE SCALE GENOMIC DNA]</scope>
    <source>
        <strain evidence="1 2">H63</strain>
    </source>
</reference>
<evidence type="ECO:0000313" key="2">
    <source>
        <dbReference type="Proteomes" id="UP001222087"/>
    </source>
</evidence>
<protein>
    <recommendedName>
        <fullName evidence="3">ABC transmembrane type-1 domain-containing protein</fullName>
    </recommendedName>
</protein>
<organism evidence="1 2">
    <name type="scientific">Legionella cardiaca</name>
    <dbReference type="NCBI Taxonomy" id="1071983"/>
    <lineage>
        <taxon>Bacteria</taxon>
        <taxon>Pseudomonadati</taxon>
        <taxon>Pseudomonadota</taxon>
        <taxon>Gammaproteobacteria</taxon>
        <taxon>Legionellales</taxon>
        <taxon>Legionellaceae</taxon>
        <taxon>Legionella</taxon>
    </lineage>
</organism>
<accession>A0ABY8AUF9</accession>
<dbReference type="RefSeq" id="WP_275090130.1">
    <property type="nucleotide sequence ID" value="NZ_CP119078.1"/>
</dbReference>
<keyword evidence="2" id="KW-1185">Reference proteome</keyword>
<dbReference type="EMBL" id="CP119078">
    <property type="protein sequence ID" value="WED44313.1"/>
    <property type="molecule type" value="Genomic_DNA"/>
</dbReference>